<proteinExistence type="predicted"/>
<gene>
    <name evidence="3" type="ORF">CM240_0488</name>
</gene>
<dbReference type="GO" id="GO:0046872">
    <property type="term" value="F:metal ion binding"/>
    <property type="evidence" value="ECO:0007669"/>
    <property type="project" value="UniProtKB-KW"/>
</dbReference>
<dbReference type="Proteomes" id="UP000019426">
    <property type="component" value="Chromosome M2/40_rep1"/>
</dbReference>
<dbReference type="GO" id="GO:0016852">
    <property type="term" value="F:sirohydrochlorin cobaltochelatase activity"/>
    <property type="evidence" value="ECO:0007669"/>
    <property type="project" value="UniProtKB-EC"/>
</dbReference>
<keyword evidence="2" id="KW-0170">Cobalt</keyword>
<dbReference type="InterPro" id="IPR010388">
    <property type="entry name" value="Anaerobic_Co-chelatase"/>
</dbReference>
<dbReference type="EMBL" id="HG917868">
    <property type="protein sequence ID" value="CDM67653.1"/>
    <property type="molecule type" value="Genomic_DNA"/>
</dbReference>
<dbReference type="EC" id="4.99.1.3" evidence="3"/>
<dbReference type="OrthoDB" id="9770331at2"/>
<feature type="active site" description="Proton acceptor" evidence="1">
    <location>
        <position position="148"/>
    </location>
</feature>
<dbReference type="AlphaFoldDB" id="W6RTN5"/>
<accession>W6RTN5</accession>
<dbReference type="Pfam" id="PF06180">
    <property type="entry name" value="CbiK"/>
    <property type="match status" value="1"/>
</dbReference>
<dbReference type="Gene3D" id="3.40.50.1400">
    <property type="match status" value="2"/>
</dbReference>
<dbReference type="CDD" id="cd03413">
    <property type="entry name" value="CbiK_C"/>
    <property type="match status" value="1"/>
</dbReference>
<keyword evidence="2" id="KW-0479">Metal-binding</keyword>
<dbReference type="PIRSF" id="PIRSF033579">
    <property type="entry name" value="Anaer_Co_chel"/>
    <property type="match status" value="1"/>
</dbReference>
<dbReference type="STRING" id="1216932.CM240_0488"/>
<evidence type="ECO:0000313" key="3">
    <source>
        <dbReference type="EMBL" id="CDM67653.1"/>
    </source>
</evidence>
<keyword evidence="3" id="KW-0456">Lyase</keyword>
<feature type="binding site" evidence="2">
    <location>
        <position position="211"/>
    </location>
    <ligand>
        <name>Co(2+)</name>
        <dbReference type="ChEBI" id="CHEBI:48828"/>
    </ligand>
</feature>
<dbReference type="SUPFAM" id="SSF53800">
    <property type="entry name" value="Chelatase"/>
    <property type="match status" value="1"/>
</dbReference>
<feature type="binding site" evidence="2">
    <location>
        <position position="179"/>
    </location>
    <ligand>
        <name>Co(2+)</name>
        <dbReference type="ChEBI" id="CHEBI:48828"/>
    </ligand>
</feature>
<organism evidence="3 4">
    <name type="scientific">Clostridium bornimense</name>
    <dbReference type="NCBI Taxonomy" id="1216932"/>
    <lineage>
        <taxon>Bacteria</taxon>
        <taxon>Bacillati</taxon>
        <taxon>Bacillota</taxon>
        <taxon>Clostridia</taxon>
        <taxon>Eubacteriales</taxon>
        <taxon>Clostridiaceae</taxon>
        <taxon>Clostridium</taxon>
    </lineage>
</organism>
<evidence type="ECO:0000313" key="4">
    <source>
        <dbReference type="Proteomes" id="UP000019426"/>
    </source>
</evidence>
<dbReference type="GO" id="GO:0019251">
    <property type="term" value="P:anaerobic cobalamin biosynthetic process"/>
    <property type="evidence" value="ECO:0007669"/>
    <property type="project" value="InterPro"/>
</dbReference>
<evidence type="ECO:0000256" key="2">
    <source>
        <dbReference type="PIRSR" id="PIRSR033579-3"/>
    </source>
</evidence>
<name>W6RTN5_9CLOT</name>
<dbReference type="KEGG" id="clt:CM240_0488"/>
<dbReference type="CDD" id="cd03412">
    <property type="entry name" value="CbiK_N"/>
    <property type="match status" value="1"/>
</dbReference>
<keyword evidence="4" id="KW-1185">Reference proteome</keyword>
<feature type="binding site" evidence="2">
    <location>
        <position position="148"/>
    </location>
    <ligand>
        <name>Co(2+)</name>
        <dbReference type="ChEBI" id="CHEBI:48828"/>
    </ligand>
</feature>
<reference evidence="3 4" key="1">
    <citation type="submission" date="2013-11" db="EMBL/GenBank/DDBJ databases">
        <title>Complete genome sequence of Clostridum sp. M2/40.</title>
        <authorList>
            <person name="Wibberg D."/>
            <person name="Puehler A."/>
            <person name="Schlueter A."/>
        </authorList>
    </citation>
    <scope>NUCLEOTIDE SEQUENCE [LARGE SCALE GENOMIC DNA]</scope>
    <source>
        <strain evidence="4">M2/40</strain>
    </source>
</reference>
<dbReference type="PATRIC" id="fig|1216932.3.peg.473"/>
<dbReference type="HOGENOM" id="CLU_036584_1_1_9"/>
<dbReference type="RefSeq" id="WP_044036133.1">
    <property type="nucleotide sequence ID" value="NZ_HG917868.1"/>
</dbReference>
<dbReference type="eggNOG" id="COG4822">
    <property type="taxonomic scope" value="Bacteria"/>
</dbReference>
<sequence length="275" mass="31237">MKKAILVISFGTSYIEALKSSIERAEESIRNYFINYEVRRAFTAHRIIKKLNDKYGMDIDAPEDALEKLYNEGYEEVIMQPLHIIPGEEFQYINKVRLQYEGKFNSLKLGRPIFYYQGVEGIPNDYSLFIDAVKNIFLDEEAVVMVGHGTANPSNAVYGCLQSVLEDEGYNNIFVGTVEGYPTIETVIKRVKSKNINSVKLIPLMLVAGDHTLNDISSDDEGSWKSMLEKAGIEVKTYPHGLGELDSFNKLYITRIEDIIEGRYISIGETKKGHR</sequence>
<protein>
    <submittedName>
        <fullName evidence="3">Sirohydrochlorin cobaltochelatase</fullName>
        <ecNumber evidence="3">4.99.1.3</ecNumber>
    </submittedName>
</protein>
<evidence type="ECO:0000256" key="1">
    <source>
        <dbReference type="PIRSR" id="PIRSR033579-1"/>
    </source>
</evidence>